<protein>
    <submittedName>
        <fullName evidence="2">Uncharacterized protein</fullName>
    </submittedName>
</protein>
<feature type="region of interest" description="Disordered" evidence="1">
    <location>
        <begin position="1"/>
        <end position="68"/>
    </location>
</feature>
<dbReference type="AlphaFoldDB" id="A0A2A2JMD2"/>
<accession>A0A2A2JMD2</accession>
<feature type="compositionally biased region" description="Polar residues" evidence="1">
    <location>
        <begin position="59"/>
        <end position="68"/>
    </location>
</feature>
<evidence type="ECO:0000313" key="3">
    <source>
        <dbReference type="Proteomes" id="UP000218231"/>
    </source>
</evidence>
<evidence type="ECO:0000256" key="1">
    <source>
        <dbReference type="SAM" id="MobiDB-lite"/>
    </source>
</evidence>
<dbReference type="EMBL" id="LIAE01010341">
    <property type="protein sequence ID" value="PAV62865.1"/>
    <property type="molecule type" value="Genomic_DNA"/>
</dbReference>
<evidence type="ECO:0000313" key="2">
    <source>
        <dbReference type="EMBL" id="PAV62865.1"/>
    </source>
</evidence>
<feature type="compositionally biased region" description="Polar residues" evidence="1">
    <location>
        <begin position="17"/>
        <end position="27"/>
    </location>
</feature>
<keyword evidence="3" id="KW-1185">Reference proteome</keyword>
<dbReference type="Proteomes" id="UP000218231">
    <property type="component" value="Unassembled WGS sequence"/>
</dbReference>
<comment type="caution">
    <text evidence="2">The sequence shown here is derived from an EMBL/GenBank/DDBJ whole genome shotgun (WGS) entry which is preliminary data.</text>
</comment>
<organism evidence="2 3">
    <name type="scientific">Diploscapter pachys</name>
    <dbReference type="NCBI Taxonomy" id="2018661"/>
    <lineage>
        <taxon>Eukaryota</taxon>
        <taxon>Metazoa</taxon>
        <taxon>Ecdysozoa</taxon>
        <taxon>Nematoda</taxon>
        <taxon>Chromadorea</taxon>
        <taxon>Rhabditida</taxon>
        <taxon>Rhabditina</taxon>
        <taxon>Rhabditomorpha</taxon>
        <taxon>Rhabditoidea</taxon>
        <taxon>Rhabditidae</taxon>
        <taxon>Diploscapter</taxon>
    </lineage>
</organism>
<dbReference type="OrthoDB" id="5852904at2759"/>
<sequence>MPPSGGDQNQKEDSTKRVTTVQNSVPNPTGGPTPLPKVVITQPSSGNLLPHRQPDQDSFESISQHNGKTSCCCIL</sequence>
<gene>
    <name evidence="2" type="ORF">WR25_15928</name>
</gene>
<proteinExistence type="predicted"/>
<reference evidence="2 3" key="1">
    <citation type="journal article" date="2017" name="Curr. Biol.">
        <title>Genome architecture and evolution of a unichromosomal asexual nematode.</title>
        <authorList>
            <person name="Fradin H."/>
            <person name="Zegar C."/>
            <person name="Gutwein M."/>
            <person name="Lucas J."/>
            <person name="Kovtun M."/>
            <person name="Corcoran D."/>
            <person name="Baugh L.R."/>
            <person name="Kiontke K."/>
            <person name="Gunsalus K."/>
            <person name="Fitch D.H."/>
            <person name="Piano F."/>
        </authorList>
    </citation>
    <scope>NUCLEOTIDE SEQUENCE [LARGE SCALE GENOMIC DNA]</scope>
    <source>
        <strain evidence="2">PF1309</strain>
    </source>
</reference>
<name>A0A2A2JMD2_9BILA</name>